<protein>
    <submittedName>
        <fullName evidence="1">Uncharacterized protein</fullName>
    </submittedName>
</protein>
<dbReference type="Proteomes" id="UP000020406">
    <property type="component" value="Unassembled WGS sequence"/>
</dbReference>
<dbReference type="EMBL" id="JDSQ01000007">
    <property type="protein sequence ID" value="EWS78499.1"/>
    <property type="molecule type" value="Genomic_DNA"/>
</dbReference>
<gene>
    <name evidence="1" type="ORF">AF72_05740</name>
</gene>
<reference evidence="1 2" key="1">
    <citation type="journal article" date="2014" name="Genome Announc.">
        <title>Draft Genome Sequence of Xylella fastidiosa Pear Leaf Scorch Strain in Taiwan.</title>
        <authorList>
            <person name="Su C.C."/>
            <person name="Deng W.L."/>
            <person name="Jan F.J."/>
            <person name="Chang C.J."/>
            <person name="Huang H."/>
            <person name="Chen J."/>
        </authorList>
    </citation>
    <scope>NUCLEOTIDE SEQUENCE [LARGE SCALE GENOMIC DNA]</scope>
    <source>
        <strain evidence="1 2">PLS229</strain>
    </source>
</reference>
<evidence type="ECO:0000313" key="2">
    <source>
        <dbReference type="Proteomes" id="UP000020406"/>
    </source>
</evidence>
<accession>Z9JK11</accession>
<proteinExistence type="predicted"/>
<organism evidence="1 2">
    <name type="scientific">Xylella taiwanensis</name>
    <dbReference type="NCBI Taxonomy" id="1444770"/>
    <lineage>
        <taxon>Bacteria</taxon>
        <taxon>Pseudomonadati</taxon>
        <taxon>Pseudomonadota</taxon>
        <taxon>Gammaproteobacteria</taxon>
        <taxon>Lysobacterales</taxon>
        <taxon>Lysobacteraceae</taxon>
        <taxon>Xylella</taxon>
    </lineage>
</organism>
<evidence type="ECO:0000313" key="1">
    <source>
        <dbReference type="EMBL" id="EWS78499.1"/>
    </source>
</evidence>
<sequence>MGFCGVLMHEQMLWAMYTQRGMFNGLLEMVYPVFSGFHNHCFRYLETV</sequence>
<dbReference type="PATRIC" id="fig|1444770.3.peg.1368"/>
<name>Z9JK11_9GAMM</name>
<dbReference type="AlphaFoldDB" id="Z9JK11"/>
<comment type="caution">
    <text evidence="1">The sequence shown here is derived from an EMBL/GenBank/DDBJ whole genome shotgun (WGS) entry which is preliminary data.</text>
</comment>